<dbReference type="STRING" id="1138170.GA0061105_107224"/>
<dbReference type="Pfam" id="PF06186">
    <property type="entry name" value="DUF992"/>
    <property type="match status" value="1"/>
</dbReference>
<proteinExistence type="predicted"/>
<name>A0A1C3Y531_9HYPH</name>
<sequence length="160" mass="16149">MFKQTMIAAAALAAAAMASPASAESYVTLGRLVCGSDGGQGLIVTSQKNLICTYTPASGGAKAVYAGKIEKFGIDLGQTGKSVMIWQVLAKTGTDMPEFALAGEYYGIGADASLGAGAGAKVIAGGTNKAFMLQPLNVQAQEGLNLAIGVEKMTLVPGEI</sequence>
<feature type="signal peptide" evidence="1">
    <location>
        <begin position="1"/>
        <end position="23"/>
    </location>
</feature>
<dbReference type="InterPro" id="IPR009333">
    <property type="entry name" value="DUF992"/>
</dbReference>
<dbReference type="EMBL" id="FMAJ01000007">
    <property type="protein sequence ID" value="SCB59535.1"/>
    <property type="molecule type" value="Genomic_DNA"/>
</dbReference>
<feature type="chain" id="PRO_5008687246" description="DUF992 domain-containing protein" evidence="1">
    <location>
        <begin position="24"/>
        <end position="160"/>
    </location>
</feature>
<gene>
    <name evidence="2" type="ORF">GA0061105_107224</name>
</gene>
<keyword evidence="1" id="KW-0732">Signal</keyword>
<evidence type="ECO:0000313" key="2">
    <source>
        <dbReference type="EMBL" id="SCB59535.1"/>
    </source>
</evidence>
<evidence type="ECO:0008006" key="4">
    <source>
        <dbReference type="Google" id="ProtNLM"/>
    </source>
</evidence>
<evidence type="ECO:0000256" key="1">
    <source>
        <dbReference type="SAM" id="SignalP"/>
    </source>
</evidence>
<dbReference type="RefSeq" id="WP_064694295.1">
    <property type="nucleotide sequence ID" value="NZ_FMAJ01000007.1"/>
</dbReference>
<accession>A0A1C3Y531</accession>
<organism evidence="2 3">
    <name type="scientific">Rhizobium aethiopicum</name>
    <dbReference type="NCBI Taxonomy" id="1138170"/>
    <lineage>
        <taxon>Bacteria</taxon>
        <taxon>Pseudomonadati</taxon>
        <taxon>Pseudomonadota</taxon>
        <taxon>Alphaproteobacteria</taxon>
        <taxon>Hyphomicrobiales</taxon>
        <taxon>Rhizobiaceae</taxon>
        <taxon>Rhizobium/Agrobacterium group</taxon>
        <taxon>Rhizobium</taxon>
    </lineage>
</organism>
<reference evidence="2 3" key="1">
    <citation type="submission" date="2016-08" db="EMBL/GenBank/DDBJ databases">
        <authorList>
            <person name="Seilhamer J.J."/>
        </authorList>
    </citation>
    <scope>NUCLEOTIDE SEQUENCE [LARGE SCALE GENOMIC DNA]</scope>
    <source>
        <strain evidence="2 3">HBR26</strain>
    </source>
</reference>
<evidence type="ECO:0000313" key="3">
    <source>
        <dbReference type="Proteomes" id="UP000198723"/>
    </source>
</evidence>
<dbReference type="Proteomes" id="UP000198723">
    <property type="component" value="Unassembled WGS sequence"/>
</dbReference>
<protein>
    <recommendedName>
        <fullName evidence="4">DUF992 domain-containing protein</fullName>
    </recommendedName>
</protein>
<dbReference type="AlphaFoldDB" id="A0A1C3Y531"/>